<feature type="transmembrane region" description="Helical" evidence="1">
    <location>
        <begin position="48"/>
        <end position="69"/>
    </location>
</feature>
<evidence type="ECO:0000313" key="2">
    <source>
        <dbReference type="EMBL" id="MCB2409889.1"/>
    </source>
</evidence>
<dbReference type="RefSeq" id="WP_226177739.1">
    <property type="nucleotide sequence ID" value="NZ_JAJADR010000005.1"/>
</dbReference>
<keyword evidence="1" id="KW-0472">Membrane</keyword>
<feature type="transmembrane region" description="Helical" evidence="1">
    <location>
        <begin position="109"/>
        <end position="126"/>
    </location>
</feature>
<protein>
    <submittedName>
        <fullName evidence="2">Uncharacterized protein</fullName>
    </submittedName>
</protein>
<dbReference type="Pfam" id="PF22765">
    <property type="entry name" value="DUF7010"/>
    <property type="match status" value="1"/>
</dbReference>
<dbReference type="InterPro" id="IPR053824">
    <property type="entry name" value="DUF7010"/>
</dbReference>
<reference evidence="2" key="1">
    <citation type="submission" date="2021-10" db="EMBL/GenBank/DDBJ databases">
        <authorList>
            <person name="Dean J.D."/>
            <person name="Kim M.K."/>
            <person name="Newey C.N."/>
            <person name="Stoker T.S."/>
            <person name="Thompson D.W."/>
            <person name="Grose J.H."/>
        </authorList>
    </citation>
    <scope>NUCLEOTIDE SEQUENCE</scope>
    <source>
        <strain evidence="2">BT178</strain>
    </source>
</reference>
<organism evidence="2 3">
    <name type="scientific">Hymenobacter lucidus</name>
    <dbReference type="NCBI Taxonomy" id="2880930"/>
    <lineage>
        <taxon>Bacteria</taxon>
        <taxon>Pseudomonadati</taxon>
        <taxon>Bacteroidota</taxon>
        <taxon>Cytophagia</taxon>
        <taxon>Cytophagales</taxon>
        <taxon>Hymenobacteraceae</taxon>
        <taxon>Hymenobacter</taxon>
    </lineage>
</organism>
<proteinExistence type="predicted"/>
<keyword evidence="1" id="KW-1133">Transmembrane helix</keyword>
<name>A0ABS8AUZ1_9BACT</name>
<evidence type="ECO:0000256" key="1">
    <source>
        <dbReference type="SAM" id="Phobius"/>
    </source>
</evidence>
<feature type="transmembrane region" description="Helical" evidence="1">
    <location>
        <begin position="21"/>
        <end position="42"/>
    </location>
</feature>
<feature type="transmembrane region" description="Helical" evidence="1">
    <location>
        <begin position="156"/>
        <end position="175"/>
    </location>
</feature>
<dbReference type="EMBL" id="JAJADR010000005">
    <property type="protein sequence ID" value="MCB2409889.1"/>
    <property type="molecule type" value="Genomic_DNA"/>
</dbReference>
<feature type="transmembrane region" description="Helical" evidence="1">
    <location>
        <begin position="133"/>
        <end position="150"/>
    </location>
</feature>
<keyword evidence="3" id="KW-1185">Reference proteome</keyword>
<comment type="caution">
    <text evidence="2">The sequence shown here is derived from an EMBL/GenBank/DDBJ whole genome shotgun (WGS) entry which is preliminary data.</text>
</comment>
<gene>
    <name evidence="2" type="ORF">LGH74_18000</name>
</gene>
<sequence length="218" mass="23848">MMPARSLAELQQENIQASRRGVTIIATAAVVLALVGMLGWWLPTRTMGLVLFAGMGLIFPLGLLVNRLLGINFFIKDNPLGTLGGLAAVWQQFFTPLLIWCYFRHVPQLPMMVGVVAGAHFFVYAWLYSSRTYWFLTLATVAVAYGGGLLTPAHSFVVVPWGMAVVYALGVLGLLGENRADRQRVGASLTQPKAPARREPVGEIRCNPFFELLSSPSL</sequence>
<dbReference type="Proteomes" id="UP001165296">
    <property type="component" value="Unassembled WGS sequence"/>
</dbReference>
<accession>A0ABS8AUZ1</accession>
<feature type="transmembrane region" description="Helical" evidence="1">
    <location>
        <begin position="81"/>
        <end position="103"/>
    </location>
</feature>
<keyword evidence="1" id="KW-0812">Transmembrane</keyword>
<evidence type="ECO:0000313" key="3">
    <source>
        <dbReference type="Proteomes" id="UP001165296"/>
    </source>
</evidence>